<dbReference type="GO" id="GO:0005975">
    <property type="term" value="P:carbohydrate metabolic process"/>
    <property type="evidence" value="ECO:0007669"/>
    <property type="project" value="UniProtKB-ARBA"/>
</dbReference>
<dbReference type="SUPFAM" id="SSF51126">
    <property type="entry name" value="Pectin lyase-like"/>
    <property type="match status" value="8"/>
</dbReference>
<feature type="region of interest" description="Disordered" evidence="7">
    <location>
        <begin position="1566"/>
        <end position="1587"/>
    </location>
</feature>
<evidence type="ECO:0000313" key="10">
    <source>
        <dbReference type="EMBL" id="TDC49482.1"/>
    </source>
</evidence>
<feature type="region of interest" description="Disordered" evidence="7">
    <location>
        <begin position="3432"/>
        <end position="3457"/>
    </location>
</feature>
<dbReference type="OrthoDB" id="9808066at2"/>
<dbReference type="Gene3D" id="2.60.40.10">
    <property type="entry name" value="Immunoglobulins"/>
    <property type="match status" value="2"/>
</dbReference>
<feature type="compositionally biased region" description="Gly residues" evidence="7">
    <location>
        <begin position="16"/>
        <end position="30"/>
    </location>
</feature>
<evidence type="ECO:0000256" key="1">
    <source>
        <dbReference type="ARBA" id="ARBA00004613"/>
    </source>
</evidence>
<dbReference type="InterPro" id="IPR012334">
    <property type="entry name" value="Pectin_lyas_fold"/>
</dbReference>
<protein>
    <submittedName>
        <fullName evidence="10">DNRLRE domain-containing protein</fullName>
    </submittedName>
</protein>
<dbReference type="Pfam" id="PF13229">
    <property type="entry name" value="Beta_helix"/>
    <property type="match status" value="5"/>
</dbReference>
<dbReference type="Pfam" id="PF24517">
    <property type="entry name" value="CBM96"/>
    <property type="match status" value="3"/>
</dbReference>
<feature type="domain" description="Carbohydrate-binding/sugar hydrolysis" evidence="9">
    <location>
        <begin position="1872"/>
        <end position="2000"/>
    </location>
</feature>
<dbReference type="InterPro" id="IPR055372">
    <property type="entry name" value="CBM96"/>
</dbReference>
<dbReference type="GO" id="GO:0005576">
    <property type="term" value="C:extracellular region"/>
    <property type="evidence" value="ECO:0007669"/>
    <property type="project" value="UniProtKB-SubCell"/>
</dbReference>
<feature type="region of interest" description="Disordered" evidence="7">
    <location>
        <begin position="2997"/>
        <end position="3017"/>
    </location>
</feature>
<dbReference type="NCBIfam" id="NF041518">
    <property type="entry name" value="choice_anch_Q"/>
    <property type="match status" value="1"/>
</dbReference>
<feature type="region of interest" description="Disordered" evidence="7">
    <location>
        <begin position="809"/>
        <end position="840"/>
    </location>
</feature>
<dbReference type="InterPro" id="IPR006633">
    <property type="entry name" value="Carb-bd_sugar_hydrolysis-dom"/>
</dbReference>
<feature type="region of interest" description="Disordered" evidence="7">
    <location>
        <begin position="4098"/>
        <end position="4119"/>
    </location>
</feature>
<feature type="compositionally biased region" description="Pro residues" evidence="7">
    <location>
        <begin position="760"/>
        <end position="769"/>
    </location>
</feature>
<sequence length="4128" mass="422194">MSHASAGSLHRRYPGGACGETRGGPPQGGGIVMLKGRTLLGMRVTRGRFRAIVALLAALGTVAGIMALTAPSALAGETFVVTSTADAADADVGDGMCLTGAGECTLRAAIQESNASTAPDVVQVPAGTFELAIAPAGDNGADTGDLDITAPVTVNGAGAAATVIDGGDAPSGSPPEQTALDRVLEIQETAGAVTLSGLTLREGFAGEEGGALYTASGGNIRLNGVNVTDSEAVGDGGGIYALTGTVTITGGAITGNTAHNGGGVFGAGEPSLTGVPSRLSMSGVTVDGNSAASGGGVMVDHEGALNLTNNTITDNHATDGDGGGVVAGSKASLSIRGGTIEANSAVGDGGGVFTGVERPVSVKDVAFTGNAAGVEVEGVAEGSGGGLFAGGSGPVVVEASRFTENEAGTAGGGIALENNGSVNIENTEITGNSAEAGGGLLNAAARVTVTGLTITGNEAELDGGGILSEGSGDFTISETTVRGNTAENGGGLANEADGALRVEASTFWDNRAIARFSDDTGLGGGIYGLGDAEANYENVTITGNLAQVRGGGLYIDADAAVHVSSTTIAHNSAPAASGVGGEVTVPAVPIQPSTSVMFRNTIVSDNLIGPNCNFAIGSEGGNLDSGDTCHFRGMRDRQNAVTASLDAVADNGGPTMTMALREDSFAVDGGVEPCPTVDQRGVSRPQGNQVDPDDNKCDGGAFEYEGPFAAPDVSPPNTAYVSGPIQDTENTSLFTFTGIDDVTPADELLYECRLLEFEPGEPPEPPDPTEPLDPEEMFVGCPNPWQVELVEDGVFLFEVRAIDRAGNVDQSPASHSFELQPDGTAPNTVFQETPPNPSDRNSAAFTFTGTDDRTAAQFLEFECRIDTVDPDAWLECFNPAVFSNLAPGEHTVQVRAIDGEGNVDPTPATHTWTVTEPTSCTAANIILQATADTHVEQGVPLDNFGASEELVVRSNEPDQNARSYVRFPLPDVPDTCVLERATLRLHGDGEAGRTLEAVATDAAWDESQLNWNNQPGTTGAAVATTSGAGYREWTMTTQVQSMLDGASANHGWMIRDSAEGDLTGAESSFISSEAVLEPPTPPQLVLRFQEVGTPEPPTPDEPGAAETVACGQVITESTRIDNDLTCMGEGLVIGAPNLILDLNGHTLKSGLVVDPGQEEGLYAGVRNAGHANVHVRNGSIEWFGYGVRILGGGEHGSVHDLTLENNLIAGVELHDADDGRYGVHVHDNTMNLNGDGVAAVFGTEGALIEGNTFGGNLGRQVYLFDSGYNRVEDNTVSGLTHDPLLDSDGGIYLESASDNVVSGNVVSDTGDAAIAIHAGSHRNVVDANTSTRSSDSGVSVDDSDAAVVTDNVLHLSGGAGITLSNSHHSEVSGNDARFNPGGILVVGSHDNQVTGNEVSHTGAEGIGVESAHRNVVSGNIANHGGGAGISVTAELLDPNEVPIDGNVVEGNEAVGNLSDGISVEGGGHEVTANEAYNNLAWGISADVLTIDGGGNLASGNAEPEQCEGVVCAPGTAPPVLPPDLTAPDTQILTQPASGSSSLSPQQFTFTGTDNLAPATALRFECRLDAPPDPPPPVPEPGEPPQPPDVDNWVECSSPQVYPFLLSGEHVFEVRAIDPYDNVDLTPAKVTWTVVPAPPGDDDLAPNTTIAEAPEDPSTSEDATFAFRGSDNATPGPFLTYECRLDGGAWGDCVSPATYTGLGLGEHTFEVRASDVAGNTDASPAVHTWTIVIPPDDTTDPETTIDSGPDVTTVDTTATFTFSSNEAGATFECKLDTAEWAACTSPAEYAGLTVGEHQLQVRATDPAGNVDESPAGYLWTVSAAPVATTVTCGQVLTQSTLVSNDLTDCGGDGLVIGADGITVDLDGRIIDGVGQGTGIRNDGFDSVTVRNGTVQEFDLGASLNSGVAMNIVDGLTLQSTITAAVQLTNADDGTNGNTVRNNEIAGNAIGVFLQAGTQNASVTGNIISGSTEQGVYLLNSSGNTFAGNQINGTSNAGVQLDGSSTNVFRENEVNTSSDAAMMVQMGSHGNRIEGNTLSESEAGVIVLESNGTQIVGNAATTNGDVGIELEAAQGSLIRDNDVRYNTGGIALSGSSGNHVEANNASDNGGVGIEVGDESLSNVLLGNVAIANDGEGIAVNSFAPPGSGTLIQGNTANSNAADGIAVNDLGHMIGGNVANNNGGWGIYAATGSVAGINVDGGGNRAFGNVGGGIDPVTQRVIQCFNVDCDGGPPLPTDQVAPDTSIVSGPSDPTTSTSATITFTGSDNATTVTFECRLDGGAWAPCTNPVTYTGLGIGEHVVDVRATDWTGNVDETPAQHAWTVETPPPGVAPETTIDSGPDAMTVSTTASFTFSSNEEGVTFQCKLDALPYVNCTSPATYTGLSVGAHTLLVRAIDGEGNVDASPAEYGWTVGAAPVPATVSCGQTITQSTLVMNDLTGCGGDGLIIGAAGITLDLGGHLLEGSGQGAGVRNSGFDSVAIVNGSVTDFDFGVQLGDGVASNVVASILATANQDAGIGLNGTDGGNTVRTSTVNENTAGIVLSGGTTGAAVLNNQLSLNPGDGIRLDGVSGNRVEGNLVTGSSESGIALLAATGNTLLNNQLSATSSTGISLEAGSNDNVLQGNSSTVSGSYGISVMESSGNDFIANAVGSAGATGIALDSADDSELRANDVRFNSGGISLIQSSNNLLQGNNASGTTDSGISVESESFDNVIRSNTAGGNNGEGIYVSGQAPSGQGNLIESNNASNNGSGGILVNDAGHTVTANVVNNNDGWGIYAHEDTVDGGQNHASGNAEPAQCFTIVCIIGPAPGAPDTEIVDKPSNPSSSRNALFTFIGTDDITPLGNLEFQCRLDSTDEAAWADCENPQEYTNVSPGQHRFEVRAVDENELVDSTPAVYEWEYVPLPPGVAPDTQINLKPPAETPLFEALFTFSSNEPDVTFECAIDDAAWEPCFFAVEHEFDETEVGPHTFRVRATDSEGLTDLTPAEYTWTITGVIARITDGPAFEPGQGTEPPNGGETEETTATFEFEANVADSTFDCSLDFAPFAPCTSPMTYTGLSVGEHVFRVFATDPEGASQLESTEYEWTVIPSLDTVPPNAVIQGGPADPTGAATFTFTGTDNVTTPAGLLFECSMDSAEEAAFSACTSPWTYPNPEAPEPLEPGAHVFYVRAIDAEDNIDPTPASLPFTYGGDSVAPAVTFMTTPPASTPLPDVLFTFSANDPFATFECSVDGAGFEPCESPHEVQGMLVGPHELQVRAVDMSGNVGAVAVAEWTLVGPPETTLLTTPADPSGADVSFAFESNVPGSTFTCALNNGPFLPCTSPHGYTGLGGGDHQFQVAAVSPEGFVDESPEEFSWTVDAPADTTAPDTVIESGPPAVSTAVDANFTFSSPDPGAGFQCALDGGSFGDCPTPYLLEGVAEGEHELAVRAVDVHGNADQTPDTYTWEVDGPPEAEITSGPEVSTEMTSATFEFVSDEPGSTFVCFLDGVEEPCTSPVDYTGLSVGAHLFAVQATDANGNVQPDWTEHEWTVTPAMPPQTMLTSTPPPATTSATTATFAFSSSEPGTFQCSLDSAPFAACVSPTELTGLAAGAHTFAVRAVDLAGNPDGSPVVSTWTVTPADITAPQTTIGEGPTGSVTTTTAAFEFSADEGGTTFECLIDGGAWGACTSPKVYTNLTPGEHTFLVRGTDTAGNTDATPASRTWTIAEPPVCTTQTVTLDAVADSWIDQGSSSSNKGTDSTLKVMSKSGSNLRALVRFDLPDLAEGCAVSSATLRLNATSSRSGRTLQAIRVAAPWTENAVTWGNQPATTGTPATTSSGTGWRTWTVTQQVNAMYTANAEHGFLIRDASENNDHEQQFRSRESGSNRPQLVLTIGPAPEPDTTAPQTTITSGPGAASVPSFEFIADEQGTSFECSIDGGAFTACSSPKTYPGLVVGSQHTFAVRAIDAAGNVDATPATSTWTVPINCGAPITVPASTDAWFEQGSPSTNKGDDSALKVMSKSSNQNVRAAVRFALPAAPSGCEVIGATLRMYSDSYVSGRTLQALRATAAWTESGVTWGNQPATTGTPATAPSGGGWRTWTVTEQVLAMYAPGANHGFVVRDATEGASAGPEQSFHSREKGENTPQLVVTFGASS</sequence>
<evidence type="ECO:0000256" key="5">
    <source>
        <dbReference type="ARBA" id="ARBA00022737"/>
    </source>
</evidence>
<reference evidence="10 11" key="1">
    <citation type="submission" date="2019-02" db="EMBL/GenBank/DDBJ databases">
        <title>Draft genome sequences of novel Actinobacteria.</title>
        <authorList>
            <person name="Sahin N."/>
            <person name="Ay H."/>
            <person name="Saygin H."/>
        </authorList>
    </citation>
    <scope>NUCLEOTIDE SEQUENCE [LARGE SCALE GENOMIC DNA]</scope>
    <source>
        <strain evidence="10 11">KC603</strain>
    </source>
</reference>
<feature type="region of interest" description="Disordered" evidence="7">
    <location>
        <begin position="1636"/>
        <end position="1670"/>
    </location>
</feature>
<accession>A0A4R4RLG7</accession>
<feature type="domain" description="Carbohydrate-binding/sugar hydrolysis" evidence="9">
    <location>
        <begin position="2007"/>
        <end position="2138"/>
    </location>
</feature>
<dbReference type="NCBIfam" id="TIGR03804">
    <property type="entry name" value="para_beta_helix"/>
    <property type="match status" value="8"/>
</dbReference>
<organism evidence="10 11">
    <name type="scientific">Jiangella ureilytica</name>
    <dbReference type="NCBI Taxonomy" id="2530374"/>
    <lineage>
        <taxon>Bacteria</taxon>
        <taxon>Bacillati</taxon>
        <taxon>Actinomycetota</taxon>
        <taxon>Actinomycetes</taxon>
        <taxon>Jiangellales</taxon>
        <taxon>Jiangellaceae</taxon>
        <taxon>Jiangella</taxon>
    </lineage>
</organism>
<evidence type="ECO:0000256" key="7">
    <source>
        <dbReference type="SAM" id="MobiDB-lite"/>
    </source>
</evidence>
<feature type="region of interest" description="Disordered" evidence="7">
    <location>
        <begin position="1"/>
        <end position="30"/>
    </location>
</feature>
<dbReference type="SMART" id="SM00722">
    <property type="entry name" value="CASH"/>
    <property type="match status" value="5"/>
</dbReference>
<keyword evidence="6" id="KW-0833">Ubl conjugation pathway</keyword>
<dbReference type="Pfam" id="PF05048">
    <property type="entry name" value="NosD"/>
    <property type="match status" value="2"/>
</dbReference>
<dbReference type="InterPro" id="IPR013783">
    <property type="entry name" value="Ig-like_fold"/>
</dbReference>
<feature type="domain" description="Carbohydrate-binding/sugar hydrolysis" evidence="9">
    <location>
        <begin position="1327"/>
        <end position="1486"/>
    </location>
</feature>
<evidence type="ECO:0000313" key="11">
    <source>
        <dbReference type="Proteomes" id="UP000295621"/>
    </source>
</evidence>
<proteinExistence type="predicted"/>
<evidence type="ECO:0000256" key="3">
    <source>
        <dbReference type="ARBA" id="ARBA00022525"/>
    </source>
</evidence>
<dbReference type="SMART" id="SM00710">
    <property type="entry name" value="PbH1"/>
    <property type="match status" value="39"/>
</dbReference>
<dbReference type="Gene3D" id="2.160.20.10">
    <property type="entry name" value="Single-stranded right-handed beta-helix, Pectin lyase-like"/>
    <property type="match status" value="8"/>
</dbReference>
<keyword evidence="4" id="KW-0732">Signal</keyword>
<evidence type="ECO:0000256" key="4">
    <source>
        <dbReference type="ARBA" id="ARBA00022729"/>
    </source>
</evidence>
<dbReference type="NCBIfam" id="NF033679">
    <property type="entry name" value="DNRLRE_dom"/>
    <property type="match status" value="3"/>
</dbReference>
<feature type="compositionally biased region" description="Polar residues" evidence="7">
    <location>
        <begin position="825"/>
        <end position="840"/>
    </location>
</feature>
<evidence type="ECO:0000256" key="6">
    <source>
        <dbReference type="ARBA" id="ARBA00022786"/>
    </source>
</evidence>
<feature type="region of interest" description="Disordered" evidence="7">
    <location>
        <begin position="1519"/>
        <end position="1551"/>
    </location>
</feature>
<dbReference type="InterPro" id="IPR026457">
    <property type="entry name" value="CSLREA_Nterm"/>
</dbReference>
<dbReference type="InterPro" id="IPR051550">
    <property type="entry name" value="SCF-Subunits/Alg-Epimerases"/>
</dbReference>
<feature type="transmembrane region" description="Helical" evidence="8">
    <location>
        <begin position="52"/>
        <end position="74"/>
    </location>
</feature>
<feature type="compositionally biased region" description="Pro residues" evidence="7">
    <location>
        <begin position="1570"/>
        <end position="1587"/>
    </location>
</feature>
<name>A0A4R4RLG7_9ACTN</name>
<dbReference type="PANTHER" id="PTHR22990:SF15">
    <property type="entry name" value="F-BOX ONLY PROTEIN 10"/>
    <property type="match status" value="1"/>
</dbReference>
<keyword evidence="8" id="KW-0472">Membrane</keyword>
<gene>
    <name evidence="10" type="ORF">E1212_18075</name>
</gene>
<dbReference type="NCBIfam" id="TIGR04214">
    <property type="entry name" value="CSLREA_Nterm"/>
    <property type="match status" value="1"/>
</dbReference>
<keyword evidence="3" id="KW-0964">Secreted</keyword>
<keyword evidence="8" id="KW-0812">Transmembrane</keyword>
<feature type="region of interest" description="Disordered" evidence="7">
    <location>
        <begin position="676"/>
        <end position="702"/>
    </location>
</feature>
<dbReference type="InterPro" id="IPR059226">
    <property type="entry name" value="Choice_anch_Q_dom"/>
</dbReference>
<feature type="domain" description="Carbohydrate-binding/sugar hydrolysis" evidence="9">
    <location>
        <begin position="1157"/>
        <end position="1316"/>
    </location>
</feature>
<evidence type="ECO:0000259" key="9">
    <source>
        <dbReference type="SMART" id="SM00722"/>
    </source>
</evidence>
<comment type="subcellular location">
    <subcellularLocation>
        <location evidence="1">Secreted</location>
    </subcellularLocation>
</comment>
<feature type="region of interest" description="Disordered" evidence="7">
    <location>
        <begin position="3869"/>
        <end position="3889"/>
    </location>
</feature>
<dbReference type="InterPro" id="IPR039448">
    <property type="entry name" value="Beta_helix"/>
</dbReference>
<feature type="domain" description="Carbohydrate-binding/sugar hydrolysis" evidence="9">
    <location>
        <begin position="2446"/>
        <end position="2610"/>
    </location>
</feature>
<dbReference type="InterPro" id="IPR022441">
    <property type="entry name" value="Para_beta_helix_rpt-2"/>
</dbReference>
<dbReference type="InterPro" id="IPR006626">
    <property type="entry name" value="PbH1"/>
</dbReference>
<feature type="compositionally biased region" description="Polar residues" evidence="7">
    <location>
        <begin position="1527"/>
        <end position="1551"/>
    </location>
</feature>
<dbReference type="Proteomes" id="UP000295621">
    <property type="component" value="Unassembled WGS sequence"/>
</dbReference>
<feature type="compositionally biased region" description="Low complexity" evidence="7">
    <location>
        <begin position="3007"/>
        <end position="3017"/>
    </location>
</feature>
<dbReference type="InterPro" id="IPR011050">
    <property type="entry name" value="Pectin_lyase_fold/virulence"/>
</dbReference>
<evidence type="ECO:0000256" key="8">
    <source>
        <dbReference type="SAM" id="Phobius"/>
    </source>
</evidence>
<comment type="pathway">
    <text evidence="2">Protein modification; protein ubiquitination.</text>
</comment>
<feature type="region of interest" description="Disordered" evidence="7">
    <location>
        <begin position="757"/>
        <end position="776"/>
    </location>
</feature>
<comment type="caution">
    <text evidence="10">The sequence shown here is derived from an EMBL/GenBank/DDBJ whole genome shotgun (WGS) entry which is preliminary data.</text>
</comment>
<keyword evidence="8" id="KW-1133">Transmembrane helix</keyword>
<feature type="compositionally biased region" description="Low complexity" evidence="7">
    <location>
        <begin position="3800"/>
        <end position="3814"/>
    </location>
</feature>
<keyword evidence="11" id="KW-1185">Reference proteome</keyword>
<dbReference type="EMBL" id="SMKL01000041">
    <property type="protein sequence ID" value="TDC49482.1"/>
    <property type="molecule type" value="Genomic_DNA"/>
</dbReference>
<dbReference type="InterPro" id="IPR007742">
    <property type="entry name" value="NosD_dom"/>
</dbReference>
<evidence type="ECO:0000256" key="2">
    <source>
        <dbReference type="ARBA" id="ARBA00004906"/>
    </source>
</evidence>
<feature type="region of interest" description="Disordered" evidence="7">
    <location>
        <begin position="3795"/>
        <end position="3814"/>
    </location>
</feature>
<dbReference type="PANTHER" id="PTHR22990">
    <property type="entry name" value="F-BOX ONLY PROTEIN"/>
    <property type="match status" value="1"/>
</dbReference>
<keyword evidence="5" id="KW-0677">Repeat</keyword>